<organism evidence="1 2">
    <name type="scientific">Rhizopus oryzae</name>
    <name type="common">Mucormycosis agent</name>
    <name type="synonym">Rhizopus arrhizus var. delemar</name>
    <dbReference type="NCBI Taxonomy" id="64495"/>
    <lineage>
        <taxon>Eukaryota</taxon>
        <taxon>Fungi</taxon>
        <taxon>Fungi incertae sedis</taxon>
        <taxon>Mucoromycota</taxon>
        <taxon>Mucoromycotina</taxon>
        <taxon>Mucoromycetes</taxon>
        <taxon>Mucorales</taxon>
        <taxon>Mucorineae</taxon>
        <taxon>Rhizopodaceae</taxon>
        <taxon>Rhizopus</taxon>
    </lineage>
</organism>
<accession>A0A9P6WX30</accession>
<keyword evidence="2" id="KW-1185">Reference proteome</keyword>
<dbReference type="Proteomes" id="UP000716291">
    <property type="component" value="Unassembled WGS sequence"/>
</dbReference>
<evidence type="ECO:0000313" key="1">
    <source>
        <dbReference type="EMBL" id="KAG1300613.1"/>
    </source>
</evidence>
<proteinExistence type="predicted"/>
<protein>
    <submittedName>
        <fullName evidence="1">Uncharacterized protein</fullName>
    </submittedName>
</protein>
<comment type="caution">
    <text evidence="1">The sequence shown here is derived from an EMBL/GenBank/DDBJ whole genome shotgun (WGS) entry which is preliminary data.</text>
</comment>
<name>A0A9P6WX30_RHIOR</name>
<gene>
    <name evidence="1" type="ORF">G6F64_012535</name>
</gene>
<dbReference type="AlphaFoldDB" id="A0A9P6WX30"/>
<reference evidence="1" key="1">
    <citation type="journal article" date="2020" name="Microb. Genom.">
        <title>Genetic diversity of clinical and environmental Mucorales isolates obtained from an investigation of mucormycosis cases among solid organ transplant recipients.</title>
        <authorList>
            <person name="Nguyen M.H."/>
            <person name="Kaul D."/>
            <person name="Muto C."/>
            <person name="Cheng S.J."/>
            <person name="Richter R.A."/>
            <person name="Bruno V.M."/>
            <person name="Liu G."/>
            <person name="Beyhan S."/>
            <person name="Sundermann A.J."/>
            <person name="Mounaud S."/>
            <person name="Pasculle A.W."/>
            <person name="Nierman W.C."/>
            <person name="Driscoll E."/>
            <person name="Cumbie R."/>
            <person name="Clancy C.J."/>
            <person name="Dupont C.L."/>
        </authorList>
    </citation>
    <scope>NUCLEOTIDE SEQUENCE</scope>
    <source>
        <strain evidence="1">GL11</strain>
    </source>
</reference>
<sequence>MPNETRTELEDTTPHQLQDLIKRFRRECPKYEFDDWHMPQKINGSILNTIKRHTVETTQVLKTLSKSAEIIRFQAKMAMDLYE</sequence>
<evidence type="ECO:0000313" key="2">
    <source>
        <dbReference type="Proteomes" id="UP000716291"/>
    </source>
</evidence>
<dbReference type="EMBL" id="JAANQT010003931">
    <property type="protein sequence ID" value="KAG1300613.1"/>
    <property type="molecule type" value="Genomic_DNA"/>
</dbReference>